<dbReference type="EMBL" id="JBDIZK010000009">
    <property type="protein sequence ID" value="MEN3748538.1"/>
    <property type="molecule type" value="Genomic_DNA"/>
</dbReference>
<comment type="caution">
    <text evidence="2">The sequence shown here is derived from an EMBL/GenBank/DDBJ whole genome shotgun (WGS) entry which is preliminary data.</text>
</comment>
<dbReference type="Proteomes" id="UP001427805">
    <property type="component" value="Unassembled WGS sequence"/>
</dbReference>
<evidence type="ECO:0008006" key="4">
    <source>
        <dbReference type="Google" id="ProtNLM"/>
    </source>
</evidence>
<evidence type="ECO:0000313" key="3">
    <source>
        <dbReference type="Proteomes" id="UP001427805"/>
    </source>
</evidence>
<organism evidence="2 3">
    <name type="scientific">Sphingomonas rustica</name>
    <dbReference type="NCBI Taxonomy" id="3103142"/>
    <lineage>
        <taxon>Bacteria</taxon>
        <taxon>Pseudomonadati</taxon>
        <taxon>Pseudomonadota</taxon>
        <taxon>Alphaproteobacteria</taxon>
        <taxon>Sphingomonadales</taxon>
        <taxon>Sphingomonadaceae</taxon>
        <taxon>Sphingomonas</taxon>
    </lineage>
</organism>
<gene>
    <name evidence="2" type="ORF">TPR58_15285</name>
</gene>
<reference evidence="2 3" key="1">
    <citation type="submission" date="2024-05" db="EMBL/GenBank/DDBJ databases">
        <title>Sphingomonas sp. HF-S3 16S ribosomal RNA gene Genome sequencing and assembly.</title>
        <authorList>
            <person name="Lee H."/>
        </authorList>
    </citation>
    <scope>NUCLEOTIDE SEQUENCE [LARGE SCALE GENOMIC DNA]</scope>
    <source>
        <strain evidence="2 3">HF-S3</strain>
    </source>
</reference>
<keyword evidence="3" id="KW-1185">Reference proteome</keyword>
<feature type="compositionally biased region" description="Basic and acidic residues" evidence="1">
    <location>
        <begin position="128"/>
        <end position="140"/>
    </location>
</feature>
<evidence type="ECO:0000313" key="2">
    <source>
        <dbReference type="EMBL" id="MEN3748538.1"/>
    </source>
</evidence>
<accession>A0ABV0BAE4</accession>
<dbReference type="RefSeq" id="WP_346247564.1">
    <property type="nucleotide sequence ID" value="NZ_JBDIZK010000009.1"/>
</dbReference>
<name>A0ABV0BAE4_9SPHN</name>
<feature type="region of interest" description="Disordered" evidence="1">
    <location>
        <begin position="128"/>
        <end position="147"/>
    </location>
</feature>
<protein>
    <recommendedName>
        <fullName evidence="4">Lipoprotein</fullName>
    </recommendedName>
</protein>
<evidence type="ECO:0000256" key="1">
    <source>
        <dbReference type="SAM" id="MobiDB-lite"/>
    </source>
</evidence>
<sequence length="147" mass="15331">MRPLIPLLALACTGCGSGGSVVVGNDTPVNAAAPALPLTAPAPAPAPVVPINATEAPADPGLNETELQTYPEARGLPADVQRYLIRHAGCEHWAGEEPYNAQRRAEIETNVAQSCTGLDAARADLLTRHRSEPASHEALSRLDPIGM</sequence>
<proteinExistence type="predicted"/>